<reference evidence="1" key="1">
    <citation type="submission" date="2014-11" db="EMBL/GenBank/DDBJ databases">
        <authorList>
            <person name="Amaro Gonzalez C."/>
        </authorList>
    </citation>
    <scope>NUCLEOTIDE SEQUENCE</scope>
</reference>
<dbReference type="AlphaFoldDB" id="A0A0E9X912"/>
<dbReference type="EMBL" id="GBXM01010257">
    <property type="protein sequence ID" value="JAH98320.1"/>
    <property type="molecule type" value="Transcribed_RNA"/>
</dbReference>
<accession>A0A0E9X912</accession>
<evidence type="ECO:0000313" key="1">
    <source>
        <dbReference type="EMBL" id="JAH98320.1"/>
    </source>
</evidence>
<reference evidence="1" key="2">
    <citation type="journal article" date="2015" name="Fish Shellfish Immunol.">
        <title>Early steps in the European eel (Anguilla anguilla)-Vibrio vulnificus interaction in the gills: Role of the RtxA13 toxin.</title>
        <authorList>
            <person name="Callol A."/>
            <person name="Pajuelo D."/>
            <person name="Ebbesson L."/>
            <person name="Teles M."/>
            <person name="MacKenzie S."/>
            <person name="Amaro C."/>
        </authorList>
    </citation>
    <scope>NUCLEOTIDE SEQUENCE</scope>
</reference>
<name>A0A0E9X912_ANGAN</name>
<sequence>MNVSAQNSCIFNVLCTYKHANDQTNRLERDTQLLRIVFGRLNDSLNVI</sequence>
<organism evidence="1">
    <name type="scientific">Anguilla anguilla</name>
    <name type="common">European freshwater eel</name>
    <name type="synonym">Muraena anguilla</name>
    <dbReference type="NCBI Taxonomy" id="7936"/>
    <lineage>
        <taxon>Eukaryota</taxon>
        <taxon>Metazoa</taxon>
        <taxon>Chordata</taxon>
        <taxon>Craniata</taxon>
        <taxon>Vertebrata</taxon>
        <taxon>Euteleostomi</taxon>
        <taxon>Actinopterygii</taxon>
        <taxon>Neopterygii</taxon>
        <taxon>Teleostei</taxon>
        <taxon>Anguilliformes</taxon>
        <taxon>Anguillidae</taxon>
        <taxon>Anguilla</taxon>
    </lineage>
</organism>
<protein>
    <submittedName>
        <fullName evidence="1">Uncharacterized protein</fullName>
    </submittedName>
</protein>
<proteinExistence type="predicted"/>